<organism evidence="2 3">
    <name type="scientific">Actinocorallia aurantiaca</name>
    <dbReference type="NCBI Taxonomy" id="46204"/>
    <lineage>
        <taxon>Bacteria</taxon>
        <taxon>Bacillati</taxon>
        <taxon>Actinomycetota</taxon>
        <taxon>Actinomycetes</taxon>
        <taxon>Streptosporangiales</taxon>
        <taxon>Thermomonosporaceae</taxon>
        <taxon>Actinocorallia</taxon>
    </lineage>
</organism>
<feature type="domain" description="HTH marR-type" evidence="1">
    <location>
        <begin position="1"/>
        <end position="139"/>
    </location>
</feature>
<dbReference type="InterPro" id="IPR036388">
    <property type="entry name" value="WH-like_DNA-bd_sf"/>
</dbReference>
<dbReference type="PANTHER" id="PTHR33164">
    <property type="entry name" value="TRANSCRIPTIONAL REGULATOR, MARR FAMILY"/>
    <property type="match status" value="1"/>
</dbReference>
<comment type="caution">
    <text evidence="2">The sequence shown here is derived from an EMBL/GenBank/DDBJ whole genome shotgun (WGS) entry which is preliminary data.</text>
</comment>
<reference evidence="3" key="1">
    <citation type="journal article" date="2019" name="Int. J. Syst. Evol. Microbiol.">
        <title>The Global Catalogue of Microorganisms (GCM) 10K type strain sequencing project: providing services to taxonomists for standard genome sequencing and annotation.</title>
        <authorList>
            <consortium name="The Broad Institute Genomics Platform"/>
            <consortium name="The Broad Institute Genome Sequencing Center for Infectious Disease"/>
            <person name="Wu L."/>
            <person name="Ma J."/>
        </authorList>
    </citation>
    <scope>NUCLEOTIDE SEQUENCE [LARGE SCALE GENOMIC DNA]</scope>
    <source>
        <strain evidence="3">JCM 8201</strain>
    </source>
</reference>
<evidence type="ECO:0000259" key="1">
    <source>
        <dbReference type="PROSITE" id="PS50995"/>
    </source>
</evidence>
<protein>
    <recommendedName>
        <fullName evidence="1">HTH marR-type domain-containing protein</fullName>
    </recommendedName>
</protein>
<dbReference type="PANTHER" id="PTHR33164:SF57">
    <property type="entry name" value="MARR-FAMILY TRANSCRIPTIONAL REGULATOR"/>
    <property type="match status" value="1"/>
</dbReference>
<accession>A0ABP6GTV2</accession>
<evidence type="ECO:0000313" key="2">
    <source>
        <dbReference type="EMBL" id="GAA2729432.1"/>
    </source>
</evidence>
<dbReference type="Proteomes" id="UP001501842">
    <property type="component" value="Unassembled WGS sequence"/>
</dbReference>
<dbReference type="InterPro" id="IPR039422">
    <property type="entry name" value="MarR/SlyA-like"/>
</dbReference>
<dbReference type="EMBL" id="BAAATZ010000015">
    <property type="protein sequence ID" value="GAA2729432.1"/>
    <property type="molecule type" value="Genomic_DNA"/>
</dbReference>
<dbReference type="InterPro" id="IPR000835">
    <property type="entry name" value="HTH_MarR-typ"/>
</dbReference>
<dbReference type="PRINTS" id="PR00598">
    <property type="entry name" value="HTHMARR"/>
</dbReference>
<dbReference type="SMART" id="SM00347">
    <property type="entry name" value="HTH_MARR"/>
    <property type="match status" value="1"/>
</dbReference>
<dbReference type="SUPFAM" id="SSF46785">
    <property type="entry name" value="Winged helix' DNA-binding domain"/>
    <property type="match status" value="1"/>
</dbReference>
<sequence length="159" mass="17463">MKQLHDERDALDHLFALSAATSEFMERGLAQRGLSRARASVLWALHRQGPMTQRELSDAVGVTPRNITGLVDALEACGHAVRNPHPSDRRATIVSLTDKGNETMDGVQNGYRESASRLFSDMPEEDLAAFLSVADRLIGRVREHPPARHSTPGRTSPLS</sequence>
<dbReference type="Gene3D" id="1.10.10.10">
    <property type="entry name" value="Winged helix-like DNA-binding domain superfamily/Winged helix DNA-binding domain"/>
    <property type="match status" value="1"/>
</dbReference>
<evidence type="ECO:0000313" key="3">
    <source>
        <dbReference type="Proteomes" id="UP001501842"/>
    </source>
</evidence>
<dbReference type="Pfam" id="PF12802">
    <property type="entry name" value="MarR_2"/>
    <property type="match status" value="1"/>
</dbReference>
<proteinExistence type="predicted"/>
<gene>
    <name evidence="2" type="ORF">GCM10010439_39930</name>
</gene>
<keyword evidence="3" id="KW-1185">Reference proteome</keyword>
<dbReference type="PROSITE" id="PS50995">
    <property type="entry name" value="HTH_MARR_2"/>
    <property type="match status" value="1"/>
</dbReference>
<dbReference type="InterPro" id="IPR036390">
    <property type="entry name" value="WH_DNA-bd_sf"/>
</dbReference>
<name>A0ABP6GTV2_9ACTN</name>